<organism evidence="2 3">
    <name type="scientific">Candidatus Dojkabacteria bacterium</name>
    <dbReference type="NCBI Taxonomy" id="2099670"/>
    <lineage>
        <taxon>Bacteria</taxon>
        <taxon>Candidatus Dojkabacteria</taxon>
    </lineage>
</organism>
<dbReference type="Gene3D" id="1.10.10.10">
    <property type="entry name" value="Winged helix-like DNA-binding domain superfamily/Winged helix DNA-binding domain"/>
    <property type="match status" value="1"/>
</dbReference>
<dbReference type="InterPro" id="IPR036390">
    <property type="entry name" value="WH_DNA-bd_sf"/>
</dbReference>
<dbReference type="SMART" id="SM00418">
    <property type="entry name" value="HTH_ARSR"/>
    <property type="match status" value="1"/>
</dbReference>
<dbReference type="InterPro" id="IPR036388">
    <property type="entry name" value="WH-like_DNA-bd_sf"/>
</dbReference>
<dbReference type="EMBL" id="JAGQLM010000047">
    <property type="protein sequence ID" value="MCA9374921.1"/>
    <property type="molecule type" value="Genomic_DNA"/>
</dbReference>
<name>A0A955HXN3_9BACT</name>
<evidence type="ECO:0000313" key="2">
    <source>
        <dbReference type="EMBL" id="MCA9374921.1"/>
    </source>
</evidence>
<gene>
    <name evidence="2" type="ORF">KC622_01165</name>
</gene>
<dbReference type="GO" id="GO:0003700">
    <property type="term" value="F:DNA-binding transcription factor activity"/>
    <property type="evidence" value="ECO:0007669"/>
    <property type="project" value="InterPro"/>
</dbReference>
<dbReference type="InterPro" id="IPR001845">
    <property type="entry name" value="HTH_ArsR_DNA-bd_dom"/>
</dbReference>
<sequence length="190" mass="22157">MLNKLFISKVRVKMLKQYLFNPGTEYHVRGLVREMKEEINAVRRELGNLEEAGILKSQKRGNKLVYSLDPSCPILNELTSMLYKDRDDIKEIMKTLRKIQVIGLAVLTKNYLTGEYPNSYDIDLLLVGDIEPEAVLHDFKKLEEKLEKSLRYSLMKKSDLEFQLKKRDVFIQNILQNDHIILKGSEKDLA</sequence>
<protein>
    <submittedName>
        <fullName evidence="2">Winged helix-turn-helix transcriptional regulator</fullName>
    </submittedName>
</protein>
<dbReference type="InterPro" id="IPR011991">
    <property type="entry name" value="ArsR-like_HTH"/>
</dbReference>
<dbReference type="AlphaFoldDB" id="A0A955HXN3"/>
<dbReference type="CDD" id="cd00090">
    <property type="entry name" value="HTH_ARSR"/>
    <property type="match status" value="1"/>
</dbReference>
<accession>A0A955HXN3</accession>
<feature type="domain" description="HTH arsR-type" evidence="1">
    <location>
        <begin position="4"/>
        <end position="83"/>
    </location>
</feature>
<evidence type="ECO:0000259" key="1">
    <source>
        <dbReference type="SMART" id="SM00418"/>
    </source>
</evidence>
<dbReference type="SUPFAM" id="SSF46785">
    <property type="entry name" value="Winged helix' DNA-binding domain"/>
    <property type="match status" value="1"/>
</dbReference>
<comment type="caution">
    <text evidence="2">The sequence shown here is derived from an EMBL/GenBank/DDBJ whole genome shotgun (WGS) entry which is preliminary data.</text>
</comment>
<reference evidence="2" key="2">
    <citation type="journal article" date="2021" name="Microbiome">
        <title>Successional dynamics and alternative stable states in a saline activated sludge microbial community over 9 years.</title>
        <authorList>
            <person name="Wang Y."/>
            <person name="Ye J."/>
            <person name="Ju F."/>
            <person name="Liu L."/>
            <person name="Boyd J.A."/>
            <person name="Deng Y."/>
            <person name="Parks D.H."/>
            <person name="Jiang X."/>
            <person name="Yin X."/>
            <person name="Woodcroft B.J."/>
            <person name="Tyson G.W."/>
            <person name="Hugenholtz P."/>
            <person name="Polz M.F."/>
            <person name="Zhang T."/>
        </authorList>
    </citation>
    <scope>NUCLEOTIDE SEQUENCE</scope>
    <source>
        <strain evidence="2">HKST-UBA16</strain>
    </source>
</reference>
<proteinExistence type="predicted"/>
<evidence type="ECO:0000313" key="3">
    <source>
        <dbReference type="Proteomes" id="UP000748332"/>
    </source>
</evidence>
<reference evidence="2" key="1">
    <citation type="submission" date="2020-04" db="EMBL/GenBank/DDBJ databases">
        <authorList>
            <person name="Zhang T."/>
        </authorList>
    </citation>
    <scope>NUCLEOTIDE SEQUENCE</scope>
    <source>
        <strain evidence="2">HKST-UBA16</strain>
    </source>
</reference>
<dbReference type="Proteomes" id="UP000748332">
    <property type="component" value="Unassembled WGS sequence"/>
</dbReference>